<dbReference type="EMBL" id="SDIL01000092">
    <property type="protein sequence ID" value="RXK36589.1"/>
    <property type="molecule type" value="Genomic_DNA"/>
</dbReference>
<accession>A0A4Q1BCM2</accession>
<name>A0A4Q1BCM2_TREME</name>
<feature type="compositionally biased region" description="Basic and acidic residues" evidence="1">
    <location>
        <begin position="315"/>
        <end position="324"/>
    </location>
</feature>
<protein>
    <submittedName>
        <fullName evidence="2">Uncharacterized protein</fullName>
    </submittedName>
</protein>
<organism evidence="2 3">
    <name type="scientific">Tremella mesenterica</name>
    <name type="common">Jelly fungus</name>
    <dbReference type="NCBI Taxonomy" id="5217"/>
    <lineage>
        <taxon>Eukaryota</taxon>
        <taxon>Fungi</taxon>
        <taxon>Dikarya</taxon>
        <taxon>Basidiomycota</taxon>
        <taxon>Agaricomycotina</taxon>
        <taxon>Tremellomycetes</taxon>
        <taxon>Tremellales</taxon>
        <taxon>Tremellaceae</taxon>
        <taxon>Tremella</taxon>
    </lineage>
</organism>
<feature type="compositionally biased region" description="Acidic residues" evidence="1">
    <location>
        <begin position="294"/>
        <end position="314"/>
    </location>
</feature>
<gene>
    <name evidence="2" type="ORF">M231_06130</name>
</gene>
<dbReference type="VEuPathDB" id="FungiDB:TREMEDRAFT_60394"/>
<evidence type="ECO:0000313" key="2">
    <source>
        <dbReference type="EMBL" id="RXK36589.1"/>
    </source>
</evidence>
<keyword evidence="3" id="KW-1185">Reference proteome</keyword>
<dbReference type="AlphaFoldDB" id="A0A4Q1BCM2"/>
<evidence type="ECO:0000256" key="1">
    <source>
        <dbReference type="SAM" id="MobiDB-lite"/>
    </source>
</evidence>
<evidence type="ECO:0000313" key="3">
    <source>
        <dbReference type="Proteomes" id="UP000289152"/>
    </source>
</evidence>
<reference evidence="2 3" key="1">
    <citation type="submission" date="2016-06" db="EMBL/GenBank/DDBJ databases">
        <title>Evolution of pathogenesis and genome organization in the Tremellales.</title>
        <authorList>
            <person name="Cuomo C."/>
            <person name="Litvintseva A."/>
            <person name="Heitman J."/>
            <person name="Chen Y."/>
            <person name="Sun S."/>
            <person name="Springer D."/>
            <person name="Dromer F."/>
            <person name="Young S."/>
            <person name="Zeng Q."/>
            <person name="Chapman S."/>
            <person name="Gujja S."/>
            <person name="Saif S."/>
            <person name="Birren B."/>
        </authorList>
    </citation>
    <scope>NUCLEOTIDE SEQUENCE [LARGE SCALE GENOMIC DNA]</scope>
    <source>
        <strain evidence="2 3">ATCC 28783</strain>
    </source>
</reference>
<comment type="caution">
    <text evidence="2">The sequence shown here is derived from an EMBL/GenBank/DDBJ whole genome shotgun (WGS) entry which is preliminary data.</text>
</comment>
<sequence length="324" mass="37078">MLSIPLPNISSSYPSTLTRYTYKYIEMPKRAHRSNTSNSSPSSSTNPSVGGSGFIRPFLSQAPSIQRAEAQDEATKSALLRLVPYPDSVTVHTDRYNSFFISNLPVSVLSKLRQQTTFPCQLEDLSGQGTNAKKNPWTHWSVSCISEPFKATYSVPPPTDLGIENLEDFWVQSSFNVLVDFALDITEEVQGNPSWDHIRKTMPRHPPNWQVHLNFVNDDTTHENYENYNEVIQGVIKLEMWKNESGAYCSEPTLTGPLQLKGTIFQNVEFDRTLEGDIWVQEDKRTRKLVPPPELDEEEEEEEEEYNFEEDDEPYAYHDDDNNT</sequence>
<dbReference type="InParanoid" id="A0A4Q1BCM2"/>
<feature type="region of interest" description="Disordered" evidence="1">
    <location>
        <begin position="283"/>
        <end position="324"/>
    </location>
</feature>
<dbReference type="Proteomes" id="UP000289152">
    <property type="component" value="Unassembled WGS sequence"/>
</dbReference>
<proteinExistence type="predicted"/>